<evidence type="ECO:0000256" key="1">
    <source>
        <dbReference type="SAM" id="Phobius"/>
    </source>
</evidence>
<feature type="transmembrane region" description="Helical" evidence="1">
    <location>
        <begin position="57"/>
        <end position="77"/>
    </location>
</feature>
<feature type="transmembrane region" description="Helical" evidence="1">
    <location>
        <begin position="89"/>
        <end position="107"/>
    </location>
</feature>
<name>A0A075I401_9EURY</name>
<sequence length="116" mass="12644">MGASVRRHSAPVVKGLSPEVSNLLSGVQIPAGAPPYLLRSVHLPDFGRTHVQMRQKLGILLMLLFMPINGPLWRMGLSELGYEVPLGEFQGFALTLLLFVIGASMVISPRLQLPTE</sequence>
<protein>
    <submittedName>
        <fullName evidence="2">Uncharacterized protein</fullName>
    </submittedName>
</protein>
<dbReference type="AlphaFoldDB" id="A0A075I401"/>
<dbReference type="EMBL" id="KF901192">
    <property type="protein sequence ID" value="AIF21502.1"/>
    <property type="molecule type" value="Genomic_DNA"/>
</dbReference>
<reference evidence="2" key="1">
    <citation type="journal article" date="2014" name="Genome Biol. Evol.">
        <title>Pangenome evidence for extensive interdomain horizontal transfer affecting lineage core and shell genes in uncultured planktonic thaumarchaeota and euryarchaeota.</title>
        <authorList>
            <person name="Deschamps P."/>
            <person name="Zivanovic Y."/>
            <person name="Moreira D."/>
            <person name="Rodriguez-Valera F."/>
            <person name="Lopez-Garcia P."/>
        </authorList>
    </citation>
    <scope>NUCLEOTIDE SEQUENCE</scope>
</reference>
<proteinExistence type="predicted"/>
<evidence type="ECO:0000313" key="2">
    <source>
        <dbReference type="EMBL" id="AIF21502.1"/>
    </source>
</evidence>
<keyword evidence="1" id="KW-1133">Transmembrane helix</keyword>
<organism evidence="2">
    <name type="scientific">uncultured marine group II/III euryarchaeote SAT1000_05_B02</name>
    <dbReference type="NCBI Taxonomy" id="1456551"/>
    <lineage>
        <taxon>Archaea</taxon>
        <taxon>Methanobacteriati</taxon>
        <taxon>Methanobacteriota</taxon>
        <taxon>environmental samples</taxon>
    </lineage>
</organism>
<keyword evidence="1" id="KW-0472">Membrane</keyword>
<accession>A0A075I401</accession>
<keyword evidence="1" id="KW-0812">Transmembrane</keyword>